<name>A0A2S2R6B8_9HEMI</name>
<keyword evidence="1" id="KW-0732">Signal</keyword>
<feature type="chain" id="PRO_5044579387" evidence="1">
    <location>
        <begin position="21"/>
        <end position="322"/>
    </location>
</feature>
<gene>
    <name evidence="4" type="primary">LOC112683660</name>
    <name evidence="2" type="ORF">g.1416</name>
</gene>
<dbReference type="EMBL" id="GGMS01016305">
    <property type="protein sequence ID" value="MBY85508.1"/>
    <property type="molecule type" value="Transcribed_RNA"/>
</dbReference>
<evidence type="ECO:0000256" key="1">
    <source>
        <dbReference type="SAM" id="SignalP"/>
    </source>
</evidence>
<proteinExistence type="predicted"/>
<reference evidence="4" key="2">
    <citation type="submission" date="2025-04" db="UniProtKB">
        <authorList>
            <consortium name="RefSeq"/>
        </authorList>
    </citation>
    <scope>IDENTIFICATION</scope>
    <source>
        <tissue evidence="4">Whole body</tissue>
    </source>
</reference>
<dbReference type="OrthoDB" id="6622215at2759"/>
<protein>
    <submittedName>
        <fullName evidence="4">Uncharacterized protein LOC112683660</fullName>
    </submittedName>
</protein>
<evidence type="ECO:0000313" key="4">
    <source>
        <dbReference type="RefSeq" id="XP_025410578.1"/>
    </source>
</evidence>
<sequence>MYLSPHFWLTVVVIAPCGLGLPIKTQIHDIVKEILFEDLLFQDILSERIKLNASNLAPWIKESLENIDDLDPLVALHKLSKPTKYYSGQALAASTNILSTALKCLLFKRIAVHVTLTSRMLVLQTEKSLNRIRLLVFTNLIPSSVDILMTVKNDKYMELLSLFDKINGILSQSDEDIAKQENLDGLDKELTAVNQSIESSCTQKDMSVYFKQLNIATQGDLDKYPEIFSDKKISETVPLETIDAWIKENENDVLDLFDLLDSVRTMSVSTWKSFLNHANIPTGKDFQRRNPPSYRDEIRKILSNRFQITAEGVSKRVDLPQK</sequence>
<reference evidence="2" key="1">
    <citation type="submission" date="2018-04" db="EMBL/GenBank/DDBJ databases">
        <title>Transcriptome assembly of Sipha flava.</title>
        <authorList>
            <person name="Scully E.D."/>
            <person name="Geib S.M."/>
            <person name="Palmer N.A."/>
            <person name="Koch K."/>
            <person name="Bradshaw J."/>
            <person name="Heng-Moss T."/>
            <person name="Sarath G."/>
        </authorList>
    </citation>
    <scope>NUCLEOTIDE SEQUENCE</scope>
</reference>
<organism evidence="2">
    <name type="scientific">Sipha flava</name>
    <name type="common">yellow sugarcane aphid</name>
    <dbReference type="NCBI Taxonomy" id="143950"/>
    <lineage>
        <taxon>Eukaryota</taxon>
        <taxon>Metazoa</taxon>
        <taxon>Ecdysozoa</taxon>
        <taxon>Arthropoda</taxon>
        <taxon>Hexapoda</taxon>
        <taxon>Insecta</taxon>
        <taxon>Pterygota</taxon>
        <taxon>Neoptera</taxon>
        <taxon>Paraneoptera</taxon>
        <taxon>Hemiptera</taxon>
        <taxon>Sternorrhyncha</taxon>
        <taxon>Aphidomorpha</taxon>
        <taxon>Aphidoidea</taxon>
        <taxon>Aphididae</taxon>
        <taxon>Sipha</taxon>
    </lineage>
</organism>
<dbReference type="RefSeq" id="XP_025410578.1">
    <property type="nucleotide sequence ID" value="XM_025554793.1"/>
</dbReference>
<keyword evidence="3" id="KW-1185">Reference proteome</keyword>
<evidence type="ECO:0000313" key="2">
    <source>
        <dbReference type="EMBL" id="MBY85508.1"/>
    </source>
</evidence>
<dbReference type="GeneID" id="112683660"/>
<dbReference type="Proteomes" id="UP000694846">
    <property type="component" value="Unplaced"/>
</dbReference>
<dbReference type="AlphaFoldDB" id="A0A2S2R6B8"/>
<feature type="signal peptide" evidence="1">
    <location>
        <begin position="1"/>
        <end position="20"/>
    </location>
</feature>
<accession>A0A2S2R6B8</accession>
<evidence type="ECO:0000313" key="3">
    <source>
        <dbReference type="Proteomes" id="UP000694846"/>
    </source>
</evidence>